<keyword evidence="5" id="KW-0012">Acyltransferase</keyword>
<evidence type="ECO:0000256" key="6">
    <source>
        <dbReference type="ARBA" id="ARBA00023316"/>
    </source>
</evidence>
<dbReference type="GO" id="GO:0016755">
    <property type="term" value="F:aminoacyltransferase activity"/>
    <property type="evidence" value="ECO:0007669"/>
    <property type="project" value="InterPro"/>
</dbReference>
<evidence type="ECO:0000313" key="9">
    <source>
        <dbReference type="EMBL" id="AEV28500.1"/>
    </source>
</evidence>
<dbReference type="GO" id="GO:0008360">
    <property type="term" value="P:regulation of cell shape"/>
    <property type="evidence" value="ECO:0007669"/>
    <property type="project" value="UniProtKB-KW"/>
</dbReference>
<keyword evidence="10" id="KW-1185">Reference proteome</keyword>
<keyword evidence="6" id="KW-0961">Cell wall biogenesis/degradation</keyword>
<dbReference type="HOGENOM" id="CLU_048411_0_0_12"/>
<dbReference type="SUPFAM" id="SSF55729">
    <property type="entry name" value="Acyl-CoA N-acyltransferases (Nat)"/>
    <property type="match status" value="2"/>
</dbReference>
<dbReference type="PROSITE" id="PS51191">
    <property type="entry name" value="FEMABX"/>
    <property type="match status" value="1"/>
</dbReference>
<evidence type="ECO:0000259" key="8">
    <source>
        <dbReference type="Pfam" id="PF13480"/>
    </source>
</evidence>
<evidence type="ECO:0000256" key="4">
    <source>
        <dbReference type="ARBA" id="ARBA00022984"/>
    </source>
</evidence>
<dbReference type="RefSeq" id="WP_014269349.1">
    <property type="nucleotide sequence ID" value="NC_016633.1"/>
</dbReference>
<dbReference type="OrthoDB" id="9785911at2"/>
<dbReference type="GO" id="GO:0071555">
    <property type="term" value="P:cell wall organization"/>
    <property type="evidence" value="ECO:0007669"/>
    <property type="project" value="UniProtKB-KW"/>
</dbReference>
<evidence type="ECO:0000256" key="5">
    <source>
        <dbReference type="ARBA" id="ARBA00023315"/>
    </source>
</evidence>
<keyword evidence="2" id="KW-0808">Transferase</keyword>
<dbReference type="KEGG" id="sgp:SpiGrapes_0658"/>
<keyword evidence="7" id="KW-1133">Transmembrane helix</keyword>
<evidence type="ECO:0000256" key="1">
    <source>
        <dbReference type="ARBA" id="ARBA00009943"/>
    </source>
</evidence>
<evidence type="ECO:0000313" key="10">
    <source>
        <dbReference type="Proteomes" id="UP000005632"/>
    </source>
</evidence>
<dbReference type="PANTHER" id="PTHR36174">
    <property type="entry name" value="LIPID II:GLYCINE GLYCYLTRANSFERASE"/>
    <property type="match status" value="1"/>
</dbReference>
<reference evidence="9 10" key="1">
    <citation type="submission" date="2011-11" db="EMBL/GenBank/DDBJ databases">
        <title>Complete sequence of Spirochaeta sp. grapes.</title>
        <authorList>
            <consortium name="US DOE Joint Genome Institute"/>
            <person name="Lucas S."/>
            <person name="Han J."/>
            <person name="Lapidus A."/>
            <person name="Cheng J.-F."/>
            <person name="Goodwin L."/>
            <person name="Pitluck S."/>
            <person name="Peters L."/>
            <person name="Ovchinnikova G."/>
            <person name="Munk A.C."/>
            <person name="Detter J.C."/>
            <person name="Han C."/>
            <person name="Tapia R."/>
            <person name="Land M."/>
            <person name="Hauser L."/>
            <person name="Kyrpides N."/>
            <person name="Ivanova N."/>
            <person name="Pagani I."/>
            <person name="Ritalahtilisa K."/>
            <person name="Loeffler F."/>
            <person name="Woyke T."/>
        </authorList>
    </citation>
    <scope>NUCLEOTIDE SEQUENCE [LARGE SCALE GENOMIC DNA]</scope>
    <source>
        <strain evidence="10">ATCC BAA-1885 / DSM 22778 / Grapes</strain>
    </source>
</reference>
<evidence type="ECO:0000256" key="3">
    <source>
        <dbReference type="ARBA" id="ARBA00022960"/>
    </source>
</evidence>
<feature type="domain" description="BioF2-like acetyltransferase" evidence="8">
    <location>
        <begin position="152"/>
        <end position="281"/>
    </location>
</feature>
<dbReference type="GO" id="GO:0009252">
    <property type="term" value="P:peptidoglycan biosynthetic process"/>
    <property type="evidence" value="ECO:0007669"/>
    <property type="project" value="UniProtKB-KW"/>
</dbReference>
<dbReference type="Proteomes" id="UP000005632">
    <property type="component" value="Chromosome"/>
</dbReference>
<dbReference type="InterPro" id="IPR038740">
    <property type="entry name" value="BioF2-like_GNAT_dom"/>
</dbReference>
<feature type="transmembrane region" description="Helical" evidence="7">
    <location>
        <begin position="227"/>
        <end position="247"/>
    </location>
</feature>
<evidence type="ECO:0000256" key="7">
    <source>
        <dbReference type="SAM" id="Phobius"/>
    </source>
</evidence>
<protein>
    <submittedName>
        <fullName evidence="9">Putative methicillin resistance protein</fullName>
    </submittedName>
</protein>
<organism evidence="9 10">
    <name type="scientific">Sphaerochaeta pleomorpha (strain ATCC BAA-1885 / DSM 22778 / Grapes)</name>
    <dbReference type="NCBI Taxonomy" id="158190"/>
    <lineage>
        <taxon>Bacteria</taxon>
        <taxon>Pseudomonadati</taxon>
        <taxon>Spirochaetota</taxon>
        <taxon>Spirochaetia</taxon>
        <taxon>Spirochaetales</taxon>
        <taxon>Sphaerochaetaceae</taxon>
        <taxon>Sphaerochaeta</taxon>
    </lineage>
</organism>
<dbReference type="InterPro" id="IPR050644">
    <property type="entry name" value="PG_Glycine_Bridge_Synth"/>
</dbReference>
<proteinExistence type="inferred from homology"/>
<keyword evidence="7" id="KW-0472">Membrane</keyword>
<dbReference type="InterPro" id="IPR016181">
    <property type="entry name" value="Acyl_CoA_acyltransferase"/>
</dbReference>
<dbReference type="EMBL" id="CP003155">
    <property type="protein sequence ID" value="AEV28500.1"/>
    <property type="molecule type" value="Genomic_DNA"/>
</dbReference>
<dbReference type="PANTHER" id="PTHR36174:SF1">
    <property type="entry name" value="LIPID II:GLYCINE GLYCYLTRANSFERASE"/>
    <property type="match status" value="1"/>
</dbReference>
<dbReference type="Pfam" id="PF13480">
    <property type="entry name" value="Acetyltransf_6"/>
    <property type="match status" value="1"/>
</dbReference>
<dbReference type="InterPro" id="IPR003447">
    <property type="entry name" value="FEMABX"/>
</dbReference>
<dbReference type="eggNOG" id="COG2348">
    <property type="taxonomic scope" value="Bacteria"/>
</dbReference>
<keyword evidence="3" id="KW-0133">Cell shape</keyword>
<keyword evidence="7" id="KW-0812">Transmembrane</keyword>
<sequence length="349" mass="39872">MVVLTKIDYKKFPCQGSPFQSSFWGAIKHASGWNAHAFSLEVEGWHSQVLVLVKKLFPLCSLAYIPFGPDVFNCPTLGISEFIKELSRELRRQLPKSVFAIRYDLPWDEVNDPNVMKLEGKRFRTAKESVQPDGTVRLDLQWGYEAVTYGYRDRAKRALRKSSQVVDVSLWNGDTNDFKRWYNVYLETARRDGFSARSSKYLKALLALDGKVAGDVKCKLILAWREGIIIGGCIILMGFSEAVYLFGASLRLDNITCSHVLQDFAISLACENGCKYYDFFGIPGPMGRGLHLKGLELFKLSFGGQPYYRTPTTDYVIRLVVWKIYSITENIRYRLNRQAWNQEGYLPSS</sequence>
<gene>
    <name evidence="9" type="ordered locus">SpiGrapes_0658</name>
</gene>
<evidence type="ECO:0000256" key="2">
    <source>
        <dbReference type="ARBA" id="ARBA00022679"/>
    </source>
</evidence>
<accession>G8QXZ5</accession>
<keyword evidence="4" id="KW-0573">Peptidoglycan synthesis</keyword>
<dbReference type="AlphaFoldDB" id="G8QXZ5"/>
<comment type="similarity">
    <text evidence="1">Belongs to the FemABX family.</text>
</comment>
<name>G8QXZ5_SPHPG</name>
<dbReference type="Gene3D" id="3.40.630.30">
    <property type="match status" value="2"/>
</dbReference>
<dbReference type="STRING" id="158190.SpiGrapes_0658"/>